<dbReference type="EMBL" id="BARW01022761">
    <property type="protein sequence ID" value="GAI88737.1"/>
    <property type="molecule type" value="Genomic_DNA"/>
</dbReference>
<feature type="non-terminal residue" evidence="1">
    <location>
        <position position="97"/>
    </location>
</feature>
<dbReference type="Gene3D" id="3.40.50.300">
    <property type="entry name" value="P-loop containing nucleotide triphosphate hydrolases"/>
    <property type="match status" value="1"/>
</dbReference>
<comment type="caution">
    <text evidence="1">The sequence shown here is derived from an EMBL/GenBank/DDBJ whole genome shotgun (WGS) entry which is preliminary data.</text>
</comment>
<accession>X1S6Q7</accession>
<evidence type="ECO:0008006" key="2">
    <source>
        <dbReference type="Google" id="ProtNLM"/>
    </source>
</evidence>
<dbReference type="InterPro" id="IPR027417">
    <property type="entry name" value="P-loop_NTPase"/>
</dbReference>
<reference evidence="1" key="1">
    <citation type="journal article" date="2014" name="Front. Microbiol.">
        <title>High frequency of phylogenetically diverse reductive dehalogenase-homologous genes in deep subseafloor sedimentary metagenomes.</title>
        <authorList>
            <person name="Kawai M."/>
            <person name="Futagami T."/>
            <person name="Toyoda A."/>
            <person name="Takaki Y."/>
            <person name="Nishi S."/>
            <person name="Hori S."/>
            <person name="Arai W."/>
            <person name="Tsubouchi T."/>
            <person name="Morono Y."/>
            <person name="Uchiyama I."/>
            <person name="Ito T."/>
            <person name="Fujiyama A."/>
            <person name="Inagaki F."/>
            <person name="Takami H."/>
        </authorList>
    </citation>
    <scope>NUCLEOTIDE SEQUENCE</scope>
    <source>
        <strain evidence="1">Expedition CK06-06</strain>
    </source>
</reference>
<dbReference type="SUPFAM" id="SSF52540">
    <property type="entry name" value="P-loop containing nucleoside triphosphate hydrolases"/>
    <property type="match status" value="1"/>
</dbReference>
<gene>
    <name evidence="1" type="ORF">S12H4_37898</name>
</gene>
<dbReference type="AlphaFoldDB" id="X1S6Q7"/>
<protein>
    <recommendedName>
        <fullName evidence="2">AAA domain-containing protein</fullName>
    </recommendedName>
</protein>
<proteinExistence type="predicted"/>
<evidence type="ECO:0000313" key="1">
    <source>
        <dbReference type="EMBL" id="GAI88737.1"/>
    </source>
</evidence>
<name>X1S6Q7_9ZZZZ</name>
<organism evidence="1">
    <name type="scientific">marine sediment metagenome</name>
    <dbReference type="NCBI Taxonomy" id="412755"/>
    <lineage>
        <taxon>unclassified sequences</taxon>
        <taxon>metagenomes</taxon>
        <taxon>ecological metagenomes</taxon>
    </lineage>
</organism>
<sequence>MDKIDIIKHFERFDCHGNGLIIKGRVRSGKTHFVSILTKLLLQRGFAVISNVRFTNKVLDAYRSRLFYITSDLEYFEAYLKIEPNTPIVLVWDDIQA</sequence>